<proteinExistence type="predicted"/>
<accession>A0A0D3DT84</accession>
<evidence type="ECO:0000259" key="1">
    <source>
        <dbReference type="Pfam" id="PF03732"/>
    </source>
</evidence>
<dbReference type="Gramene" id="Bo8g088380.1">
    <property type="protein sequence ID" value="Bo8g088380.1"/>
    <property type="gene ID" value="Bo8g088380"/>
</dbReference>
<reference evidence="2 3" key="1">
    <citation type="journal article" date="2014" name="Genome Biol.">
        <title>Transcriptome and methylome profiling reveals relics of genome dominance in the mesopolyploid Brassica oleracea.</title>
        <authorList>
            <person name="Parkin I.A."/>
            <person name="Koh C."/>
            <person name="Tang H."/>
            <person name="Robinson S.J."/>
            <person name="Kagale S."/>
            <person name="Clarke W.E."/>
            <person name="Town C.D."/>
            <person name="Nixon J."/>
            <person name="Krishnakumar V."/>
            <person name="Bidwell S.L."/>
            <person name="Denoeud F."/>
            <person name="Belcram H."/>
            <person name="Links M.G."/>
            <person name="Just J."/>
            <person name="Clarke C."/>
            <person name="Bender T."/>
            <person name="Huebert T."/>
            <person name="Mason A.S."/>
            <person name="Pires J.C."/>
            <person name="Barker G."/>
            <person name="Moore J."/>
            <person name="Walley P.G."/>
            <person name="Manoli S."/>
            <person name="Batley J."/>
            <person name="Edwards D."/>
            <person name="Nelson M.N."/>
            <person name="Wang X."/>
            <person name="Paterson A.H."/>
            <person name="King G."/>
            <person name="Bancroft I."/>
            <person name="Chalhoub B."/>
            <person name="Sharpe A.G."/>
        </authorList>
    </citation>
    <scope>NUCLEOTIDE SEQUENCE</scope>
    <source>
        <strain evidence="2 3">cv. TO1000</strain>
    </source>
</reference>
<dbReference type="eggNOG" id="KOG0017">
    <property type="taxonomic scope" value="Eukaryota"/>
</dbReference>
<name>A0A0D3DT84_BRAOL</name>
<dbReference type="InterPro" id="IPR005162">
    <property type="entry name" value="Retrotrans_gag_dom"/>
</dbReference>
<reference evidence="2" key="2">
    <citation type="submission" date="2015-03" db="UniProtKB">
        <authorList>
            <consortium name="EnsemblPlants"/>
        </authorList>
    </citation>
    <scope>IDENTIFICATION</scope>
</reference>
<organism evidence="2 3">
    <name type="scientific">Brassica oleracea var. oleracea</name>
    <dbReference type="NCBI Taxonomy" id="109376"/>
    <lineage>
        <taxon>Eukaryota</taxon>
        <taxon>Viridiplantae</taxon>
        <taxon>Streptophyta</taxon>
        <taxon>Embryophyta</taxon>
        <taxon>Tracheophyta</taxon>
        <taxon>Spermatophyta</taxon>
        <taxon>Magnoliopsida</taxon>
        <taxon>eudicotyledons</taxon>
        <taxon>Gunneridae</taxon>
        <taxon>Pentapetalae</taxon>
        <taxon>rosids</taxon>
        <taxon>malvids</taxon>
        <taxon>Brassicales</taxon>
        <taxon>Brassicaceae</taxon>
        <taxon>Brassiceae</taxon>
        <taxon>Brassica</taxon>
    </lineage>
</organism>
<evidence type="ECO:0000313" key="2">
    <source>
        <dbReference type="EnsemblPlants" id="Bo8g088380.1"/>
    </source>
</evidence>
<dbReference type="PANTHER" id="PTHR33223">
    <property type="entry name" value="CCHC-TYPE DOMAIN-CONTAINING PROTEIN"/>
    <property type="match status" value="1"/>
</dbReference>
<sequence>MLDSPMKKGMHATINCLSRLHEQALTWFSQLEENSIGSFRDLSAAFLKTYIMFTKCSATASSLWNLNQTKDQSLRDYMEKYKAENSIGSFRDLSAAFLKTYIMFTKCSATASSLWNLNQTKDQSLRDYMEKFKAVVSRIEIPDDIAMRNTLWVRSKFREDLYQNPTTSLQEAIARSDNFIRMEEDTNAILSKMNAPKVPATKKCQHATGTAPAHS</sequence>
<dbReference type="Proteomes" id="UP000032141">
    <property type="component" value="Chromosome C8"/>
</dbReference>
<dbReference type="Pfam" id="PF03732">
    <property type="entry name" value="Retrotrans_gag"/>
    <property type="match status" value="2"/>
</dbReference>
<feature type="domain" description="Retrotransposon gag" evidence="1">
    <location>
        <begin position="85"/>
        <end position="149"/>
    </location>
</feature>
<dbReference type="PANTHER" id="PTHR33223:SF10">
    <property type="entry name" value="AMINOTRANSFERASE-LIKE PLANT MOBILE DOMAIN-CONTAINING PROTEIN"/>
    <property type="match status" value="1"/>
</dbReference>
<protein>
    <recommendedName>
        <fullName evidence="1">Retrotransposon gag domain-containing protein</fullName>
    </recommendedName>
</protein>
<dbReference type="HOGENOM" id="CLU_1284901_0_0_1"/>
<keyword evidence="3" id="KW-1185">Reference proteome</keyword>
<dbReference type="AlphaFoldDB" id="A0A0D3DT84"/>
<dbReference type="EnsemblPlants" id="Bo8g088380.1">
    <property type="protein sequence ID" value="Bo8g088380.1"/>
    <property type="gene ID" value="Bo8g088380"/>
</dbReference>
<feature type="domain" description="Retrotransposon gag" evidence="1">
    <location>
        <begin position="19"/>
        <end position="82"/>
    </location>
</feature>
<evidence type="ECO:0000313" key="3">
    <source>
        <dbReference type="Proteomes" id="UP000032141"/>
    </source>
</evidence>